<dbReference type="PANTHER" id="PTHR45138:SF9">
    <property type="entry name" value="DIGUANYLATE CYCLASE DGCM-RELATED"/>
    <property type="match status" value="1"/>
</dbReference>
<evidence type="ECO:0000259" key="4">
    <source>
        <dbReference type="PROSITE" id="PS50887"/>
    </source>
</evidence>
<dbReference type="PROSITE" id="PS50887">
    <property type="entry name" value="GGDEF"/>
    <property type="match status" value="1"/>
</dbReference>
<proteinExistence type="predicted"/>
<evidence type="ECO:0000256" key="1">
    <source>
        <dbReference type="ARBA" id="ARBA00012528"/>
    </source>
</evidence>
<protein>
    <recommendedName>
        <fullName evidence="1">diguanylate cyclase</fullName>
        <ecNumber evidence="1">2.7.7.65</ecNumber>
    </recommendedName>
</protein>
<dbReference type="PANTHER" id="PTHR45138">
    <property type="entry name" value="REGULATORY COMPONENTS OF SENSORY TRANSDUCTION SYSTEM"/>
    <property type="match status" value="1"/>
</dbReference>
<sequence>MPFKIDLATVLLLHTTSLIAGALGILNIRRKSPVSRGLGRLAFALTSLACGATLAGLGEQAAIPHWLWTHLSLLLGTSGYALLWAGMRAMSGRRRALRSVIVLVPVVWFLAGIVTEFTATDALRASAFHLTAVSFLAASAVEIWKDRRSEPLHSRLALVACLAASAAIYATRLVCIVGDIRTSFDMATAFFLQIFCNFAIAILVIALARERAEADLRLAAQTDALTGVGNRRWFLERLPPRPLPGSAVAILDLDRFKEINDRFGHPAGDRVLTAFAKTVQGHLRKGDVFARYGGEEFVLFLPAVSAGRAMEIAERLRKRAEGLAIDIDGLPVRITVSIGIAWVDTGTRPWEAWIQAADRACYAAKRAGRNRVTRHDGQAMAA</sequence>
<dbReference type="RefSeq" id="WP_276265426.1">
    <property type="nucleotide sequence ID" value="NZ_JARJLM010000262.1"/>
</dbReference>
<name>A0ABT6AP10_9BURK</name>
<evidence type="ECO:0000256" key="2">
    <source>
        <dbReference type="ARBA" id="ARBA00034247"/>
    </source>
</evidence>
<feature type="transmembrane region" description="Helical" evidence="3">
    <location>
        <begin position="63"/>
        <end position="84"/>
    </location>
</feature>
<organism evidence="5 6">
    <name type="scientific">Cupriavidus basilensis</name>
    <dbReference type="NCBI Taxonomy" id="68895"/>
    <lineage>
        <taxon>Bacteria</taxon>
        <taxon>Pseudomonadati</taxon>
        <taxon>Pseudomonadota</taxon>
        <taxon>Betaproteobacteria</taxon>
        <taxon>Burkholderiales</taxon>
        <taxon>Burkholderiaceae</taxon>
        <taxon>Cupriavidus</taxon>
    </lineage>
</organism>
<dbReference type="NCBIfam" id="TIGR00254">
    <property type="entry name" value="GGDEF"/>
    <property type="match status" value="1"/>
</dbReference>
<feature type="transmembrane region" description="Helical" evidence="3">
    <location>
        <begin position="186"/>
        <end position="208"/>
    </location>
</feature>
<evidence type="ECO:0000256" key="3">
    <source>
        <dbReference type="SAM" id="Phobius"/>
    </source>
</evidence>
<dbReference type="InterPro" id="IPR043128">
    <property type="entry name" value="Rev_trsase/Diguanyl_cyclase"/>
</dbReference>
<feature type="domain" description="GGDEF" evidence="4">
    <location>
        <begin position="244"/>
        <end position="377"/>
    </location>
</feature>
<feature type="transmembrane region" description="Helical" evidence="3">
    <location>
        <begin position="156"/>
        <end position="180"/>
    </location>
</feature>
<keyword evidence="3" id="KW-1133">Transmembrane helix</keyword>
<dbReference type="InterPro" id="IPR050469">
    <property type="entry name" value="Diguanylate_Cyclase"/>
</dbReference>
<dbReference type="InterPro" id="IPR029787">
    <property type="entry name" value="Nucleotide_cyclase"/>
</dbReference>
<dbReference type="CDD" id="cd01949">
    <property type="entry name" value="GGDEF"/>
    <property type="match status" value="1"/>
</dbReference>
<dbReference type="EMBL" id="JARJLM010000262">
    <property type="protein sequence ID" value="MDF3834317.1"/>
    <property type="molecule type" value="Genomic_DNA"/>
</dbReference>
<feature type="transmembrane region" description="Helical" evidence="3">
    <location>
        <begin position="96"/>
        <end position="114"/>
    </location>
</feature>
<keyword evidence="3" id="KW-0472">Membrane</keyword>
<dbReference type="Gene3D" id="3.30.70.270">
    <property type="match status" value="1"/>
</dbReference>
<comment type="caution">
    <text evidence="5">The sequence shown here is derived from an EMBL/GenBank/DDBJ whole genome shotgun (WGS) entry which is preliminary data.</text>
</comment>
<gene>
    <name evidence="5" type="ORF">P3W85_15345</name>
</gene>
<accession>A0ABT6AP10</accession>
<dbReference type="EC" id="2.7.7.65" evidence="1"/>
<feature type="transmembrane region" description="Helical" evidence="3">
    <location>
        <begin position="6"/>
        <end position="26"/>
    </location>
</feature>
<reference evidence="5 6" key="1">
    <citation type="submission" date="2023-03" db="EMBL/GenBank/DDBJ databases">
        <title>Draft assemblies of triclosan tolerant bacteria isolated from returned activated sludge.</title>
        <authorList>
            <person name="Van Hamelsveld S."/>
        </authorList>
    </citation>
    <scope>NUCLEOTIDE SEQUENCE [LARGE SCALE GENOMIC DNA]</scope>
    <source>
        <strain evidence="5 6">GW210010_S58</strain>
    </source>
</reference>
<feature type="transmembrane region" description="Helical" evidence="3">
    <location>
        <begin position="38"/>
        <end position="57"/>
    </location>
</feature>
<feature type="transmembrane region" description="Helical" evidence="3">
    <location>
        <begin position="126"/>
        <end position="144"/>
    </location>
</feature>
<comment type="catalytic activity">
    <reaction evidence="2">
        <text>2 GTP = 3',3'-c-di-GMP + 2 diphosphate</text>
        <dbReference type="Rhea" id="RHEA:24898"/>
        <dbReference type="ChEBI" id="CHEBI:33019"/>
        <dbReference type="ChEBI" id="CHEBI:37565"/>
        <dbReference type="ChEBI" id="CHEBI:58805"/>
        <dbReference type="EC" id="2.7.7.65"/>
    </reaction>
</comment>
<evidence type="ECO:0000313" key="5">
    <source>
        <dbReference type="EMBL" id="MDF3834317.1"/>
    </source>
</evidence>
<dbReference type="InterPro" id="IPR000160">
    <property type="entry name" value="GGDEF_dom"/>
</dbReference>
<dbReference type="SMART" id="SM00267">
    <property type="entry name" value="GGDEF"/>
    <property type="match status" value="1"/>
</dbReference>
<keyword evidence="6" id="KW-1185">Reference proteome</keyword>
<dbReference type="Pfam" id="PF00990">
    <property type="entry name" value="GGDEF"/>
    <property type="match status" value="1"/>
</dbReference>
<dbReference type="Proteomes" id="UP001216674">
    <property type="component" value="Unassembled WGS sequence"/>
</dbReference>
<keyword evidence="3" id="KW-0812">Transmembrane</keyword>
<dbReference type="SUPFAM" id="SSF55073">
    <property type="entry name" value="Nucleotide cyclase"/>
    <property type="match status" value="1"/>
</dbReference>
<evidence type="ECO:0000313" key="6">
    <source>
        <dbReference type="Proteomes" id="UP001216674"/>
    </source>
</evidence>